<keyword evidence="2" id="KW-0472">Membrane</keyword>
<evidence type="ECO:0000256" key="1">
    <source>
        <dbReference type="SAM" id="MobiDB-lite"/>
    </source>
</evidence>
<dbReference type="PANTHER" id="PTHR33919">
    <property type="entry name" value="OS09G0127700 PROTEIN"/>
    <property type="match status" value="1"/>
</dbReference>
<dbReference type="PANTHER" id="PTHR33919:SF1">
    <property type="entry name" value="OS09G0127700 PROTEIN"/>
    <property type="match status" value="1"/>
</dbReference>
<name>A0AAV1BWZ1_OLDCO</name>
<dbReference type="Proteomes" id="UP001161247">
    <property type="component" value="Unassembled WGS sequence"/>
</dbReference>
<gene>
    <name evidence="3" type="ORF">OLC1_LOCUS24922</name>
</gene>
<feature type="transmembrane region" description="Helical" evidence="2">
    <location>
        <begin position="49"/>
        <end position="70"/>
    </location>
</feature>
<dbReference type="EMBL" id="CATKSE010000001">
    <property type="protein sequence ID" value="CAI9086968.1"/>
    <property type="molecule type" value="Genomic_DNA"/>
</dbReference>
<feature type="region of interest" description="Disordered" evidence="1">
    <location>
        <begin position="1"/>
        <end position="45"/>
    </location>
</feature>
<sequence>MAANEDWRKNADTHKMSPEDVKRAGLEGSKRPPGQNPGGILHQRRSLPYSPMTMALIGLAITGSIAYFTLYSKKKPEATAGDVARVATNTADPADTRPRK</sequence>
<feature type="compositionally biased region" description="Basic and acidic residues" evidence="1">
    <location>
        <begin position="1"/>
        <end position="30"/>
    </location>
</feature>
<feature type="region of interest" description="Disordered" evidence="1">
    <location>
        <begin position="78"/>
        <end position="100"/>
    </location>
</feature>
<evidence type="ECO:0000313" key="3">
    <source>
        <dbReference type="EMBL" id="CAI9086968.1"/>
    </source>
</evidence>
<evidence type="ECO:0000256" key="2">
    <source>
        <dbReference type="SAM" id="Phobius"/>
    </source>
</evidence>
<keyword evidence="4" id="KW-1185">Reference proteome</keyword>
<reference evidence="3" key="1">
    <citation type="submission" date="2023-03" db="EMBL/GenBank/DDBJ databases">
        <authorList>
            <person name="Julca I."/>
        </authorList>
    </citation>
    <scope>NUCLEOTIDE SEQUENCE</scope>
</reference>
<proteinExistence type="predicted"/>
<protein>
    <submittedName>
        <fullName evidence="3">OLC1v1020913C1</fullName>
    </submittedName>
</protein>
<keyword evidence="2" id="KW-1133">Transmembrane helix</keyword>
<evidence type="ECO:0000313" key="4">
    <source>
        <dbReference type="Proteomes" id="UP001161247"/>
    </source>
</evidence>
<organism evidence="3 4">
    <name type="scientific">Oldenlandia corymbosa var. corymbosa</name>
    <dbReference type="NCBI Taxonomy" id="529605"/>
    <lineage>
        <taxon>Eukaryota</taxon>
        <taxon>Viridiplantae</taxon>
        <taxon>Streptophyta</taxon>
        <taxon>Embryophyta</taxon>
        <taxon>Tracheophyta</taxon>
        <taxon>Spermatophyta</taxon>
        <taxon>Magnoliopsida</taxon>
        <taxon>eudicotyledons</taxon>
        <taxon>Gunneridae</taxon>
        <taxon>Pentapetalae</taxon>
        <taxon>asterids</taxon>
        <taxon>lamiids</taxon>
        <taxon>Gentianales</taxon>
        <taxon>Rubiaceae</taxon>
        <taxon>Rubioideae</taxon>
        <taxon>Spermacoceae</taxon>
        <taxon>Hedyotis-Oldenlandia complex</taxon>
        <taxon>Oldenlandia</taxon>
    </lineage>
</organism>
<accession>A0AAV1BWZ1</accession>
<comment type="caution">
    <text evidence="3">The sequence shown here is derived from an EMBL/GenBank/DDBJ whole genome shotgun (WGS) entry which is preliminary data.</text>
</comment>
<dbReference type="AlphaFoldDB" id="A0AAV1BWZ1"/>
<keyword evidence="2" id="KW-0812">Transmembrane</keyword>